<sequence>MGSSEHKAVQGAAAVGGGVVGAVGGLLGGVTVGVVALGGGVVNGVGDFGHGVKNTFKKGKKEEPIETVDEAAVANVSGRGL</sequence>
<proteinExistence type="predicted"/>
<reference evidence="1 2" key="1">
    <citation type="submission" date="2011-02" db="EMBL/GenBank/DDBJ databases">
        <title>The Genome Sequence of Sphaeroforma arctica JP610.</title>
        <authorList>
            <consortium name="The Broad Institute Genome Sequencing Platform"/>
            <person name="Russ C."/>
            <person name="Cuomo C."/>
            <person name="Young S.K."/>
            <person name="Zeng Q."/>
            <person name="Gargeya S."/>
            <person name="Alvarado L."/>
            <person name="Berlin A."/>
            <person name="Chapman S.B."/>
            <person name="Chen Z."/>
            <person name="Freedman E."/>
            <person name="Gellesch M."/>
            <person name="Goldberg J."/>
            <person name="Griggs A."/>
            <person name="Gujja S."/>
            <person name="Heilman E."/>
            <person name="Heiman D."/>
            <person name="Howarth C."/>
            <person name="Mehta T."/>
            <person name="Neiman D."/>
            <person name="Pearson M."/>
            <person name="Roberts A."/>
            <person name="Saif S."/>
            <person name="Shea T."/>
            <person name="Shenoy N."/>
            <person name="Sisk P."/>
            <person name="Stolte C."/>
            <person name="Sykes S."/>
            <person name="White J."/>
            <person name="Yandava C."/>
            <person name="Burger G."/>
            <person name="Gray M.W."/>
            <person name="Holland P.W.H."/>
            <person name="King N."/>
            <person name="Lang F.B.F."/>
            <person name="Roger A.J."/>
            <person name="Ruiz-Trillo I."/>
            <person name="Haas B."/>
            <person name="Nusbaum C."/>
            <person name="Birren B."/>
        </authorList>
    </citation>
    <scope>NUCLEOTIDE SEQUENCE [LARGE SCALE GENOMIC DNA]</scope>
    <source>
        <strain evidence="1 2">JP610</strain>
    </source>
</reference>
<keyword evidence="2" id="KW-1185">Reference proteome</keyword>
<dbReference type="RefSeq" id="XP_014143348.1">
    <property type="nucleotide sequence ID" value="XM_014287873.1"/>
</dbReference>
<gene>
    <name evidence="1" type="ORF">SARC_18047</name>
</gene>
<dbReference type="AlphaFoldDB" id="A0A0L0EYE1"/>
<organism evidence="1 2">
    <name type="scientific">Sphaeroforma arctica JP610</name>
    <dbReference type="NCBI Taxonomy" id="667725"/>
    <lineage>
        <taxon>Eukaryota</taxon>
        <taxon>Ichthyosporea</taxon>
        <taxon>Ichthyophonida</taxon>
        <taxon>Sphaeroforma</taxon>
    </lineage>
</organism>
<dbReference type="Proteomes" id="UP000054560">
    <property type="component" value="Unassembled WGS sequence"/>
</dbReference>
<evidence type="ECO:0000313" key="1">
    <source>
        <dbReference type="EMBL" id="KNC69446.1"/>
    </source>
</evidence>
<accession>A0A0L0EYE1</accession>
<dbReference type="EMBL" id="KQ254931">
    <property type="protein sequence ID" value="KNC69446.1"/>
    <property type="molecule type" value="Genomic_DNA"/>
</dbReference>
<protein>
    <submittedName>
        <fullName evidence="1">Uncharacterized protein</fullName>
    </submittedName>
</protein>
<evidence type="ECO:0000313" key="2">
    <source>
        <dbReference type="Proteomes" id="UP000054560"/>
    </source>
</evidence>
<dbReference type="GeneID" id="25918551"/>
<name>A0A0L0EYE1_9EUKA</name>